<dbReference type="InterPro" id="IPR039424">
    <property type="entry name" value="SBP_5"/>
</dbReference>
<keyword evidence="6" id="KW-1185">Reference proteome</keyword>
<dbReference type="InterPro" id="IPR011050">
    <property type="entry name" value="Pectin_lyase_fold/virulence"/>
</dbReference>
<evidence type="ECO:0000256" key="1">
    <source>
        <dbReference type="ARBA" id="ARBA00005695"/>
    </source>
</evidence>
<dbReference type="Pfam" id="PF00496">
    <property type="entry name" value="SBP_bac_5"/>
    <property type="match status" value="1"/>
</dbReference>
<dbReference type="Gene3D" id="2.160.20.10">
    <property type="entry name" value="Single-stranded right-handed beta-helix, Pectin lyase-like"/>
    <property type="match status" value="1"/>
</dbReference>
<proteinExistence type="inferred from homology"/>
<dbReference type="Proteomes" id="UP000248326">
    <property type="component" value="Unassembled WGS sequence"/>
</dbReference>
<comment type="caution">
    <text evidence="5">The sequence shown here is derived from an EMBL/GenBank/DDBJ whole genome shotgun (WGS) entry which is preliminary data.</text>
</comment>
<accession>A0A318S5R9</accession>
<protein>
    <submittedName>
        <fullName evidence="5">ABC-type transport system substrate-binding protein</fullName>
    </submittedName>
</protein>
<feature type="domain" description="Solute-binding protein family 5" evidence="4">
    <location>
        <begin position="323"/>
        <end position="701"/>
    </location>
</feature>
<reference evidence="5 6" key="1">
    <citation type="submission" date="2018-06" db="EMBL/GenBank/DDBJ databases">
        <title>Genomic Encyclopedia of Type Strains, Phase IV (KMG-IV): sequencing the most valuable type-strain genomes for metagenomic binning, comparative biology and taxonomic classification.</title>
        <authorList>
            <person name="Goeker M."/>
        </authorList>
    </citation>
    <scope>NUCLEOTIDE SEQUENCE [LARGE SCALE GENOMIC DNA]</scope>
    <source>
        <strain evidence="5 6">DSM 18048</strain>
    </source>
</reference>
<organism evidence="5 6">
    <name type="scientific">Deinococcus yavapaiensis KR-236</name>
    <dbReference type="NCBI Taxonomy" id="694435"/>
    <lineage>
        <taxon>Bacteria</taxon>
        <taxon>Thermotogati</taxon>
        <taxon>Deinococcota</taxon>
        <taxon>Deinococci</taxon>
        <taxon>Deinococcales</taxon>
        <taxon>Deinococcaceae</taxon>
        <taxon>Deinococcus</taxon>
    </lineage>
</organism>
<evidence type="ECO:0000313" key="6">
    <source>
        <dbReference type="Proteomes" id="UP000248326"/>
    </source>
</evidence>
<evidence type="ECO:0000256" key="2">
    <source>
        <dbReference type="ARBA" id="ARBA00022448"/>
    </source>
</evidence>
<keyword evidence="3" id="KW-0732">Signal</keyword>
<dbReference type="GO" id="GO:1904680">
    <property type="term" value="F:peptide transmembrane transporter activity"/>
    <property type="evidence" value="ECO:0007669"/>
    <property type="project" value="TreeGrafter"/>
</dbReference>
<dbReference type="Gene3D" id="3.40.190.10">
    <property type="entry name" value="Periplasmic binding protein-like II"/>
    <property type="match status" value="1"/>
</dbReference>
<dbReference type="GO" id="GO:0015833">
    <property type="term" value="P:peptide transport"/>
    <property type="evidence" value="ECO:0007669"/>
    <property type="project" value="TreeGrafter"/>
</dbReference>
<dbReference type="PANTHER" id="PTHR30290:SF9">
    <property type="entry name" value="OLIGOPEPTIDE-BINDING PROTEIN APPA"/>
    <property type="match status" value="1"/>
</dbReference>
<dbReference type="SUPFAM" id="SSF53850">
    <property type="entry name" value="Periplasmic binding protein-like II"/>
    <property type="match status" value="1"/>
</dbReference>
<dbReference type="PANTHER" id="PTHR30290">
    <property type="entry name" value="PERIPLASMIC BINDING COMPONENT OF ABC TRANSPORTER"/>
    <property type="match status" value="1"/>
</dbReference>
<name>A0A318S5R9_9DEIO</name>
<dbReference type="InterPro" id="IPR000914">
    <property type="entry name" value="SBP_5_dom"/>
</dbReference>
<dbReference type="RefSeq" id="WP_170131007.1">
    <property type="nucleotide sequence ID" value="NZ_QJSX01000007.1"/>
</dbReference>
<gene>
    <name evidence="5" type="ORF">DES52_107163</name>
</gene>
<dbReference type="InterPro" id="IPR012334">
    <property type="entry name" value="Pectin_lyas_fold"/>
</dbReference>
<dbReference type="Gene3D" id="3.10.105.10">
    <property type="entry name" value="Dipeptide-binding Protein, Domain 3"/>
    <property type="match status" value="1"/>
</dbReference>
<evidence type="ECO:0000259" key="4">
    <source>
        <dbReference type="Pfam" id="PF00496"/>
    </source>
</evidence>
<evidence type="ECO:0000313" key="5">
    <source>
        <dbReference type="EMBL" id="PYE53905.1"/>
    </source>
</evidence>
<dbReference type="EMBL" id="QJSX01000007">
    <property type="protein sequence ID" value="PYE53905.1"/>
    <property type="molecule type" value="Genomic_DNA"/>
</dbReference>
<keyword evidence="2" id="KW-0813">Transport</keyword>
<dbReference type="SUPFAM" id="SSF51126">
    <property type="entry name" value="Pectin lyase-like"/>
    <property type="match status" value="1"/>
</dbReference>
<dbReference type="Gene3D" id="3.90.76.10">
    <property type="entry name" value="Dipeptide-binding Protein, Domain 1"/>
    <property type="match status" value="1"/>
</dbReference>
<dbReference type="PROSITE" id="PS51257">
    <property type="entry name" value="PROKAR_LIPOPROTEIN"/>
    <property type="match status" value="1"/>
</dbReference>
<dbReference type="AlphaFoldDB" id="A0A318S5R9"/>
<evidence type="ECO:0000256" key="3">
    <source>
        <dbReference type="ARBA" id="ARBA00022729"/>
    </source>
</evidence>
<comment type="similarity">
    <text evidence="1">Belongs to the bacterial solute-binding protein 5 family.</text>
</comment>
<sequence>MVLHPRQGSLRLASSLGLVTLGLVACSPSGSTPPPPTFTAVTSTNDSGAGSLRTLLTTAKSGDTLRFTTSGTVTLAAPLVLDKNVTIEADEGVNVVLRAAGQVLSVNANTTARVRRLILSGANAAPLAAQQVVAPRLGGVISNEGNLTLDTVTVTNGRATGGGGIWNKANATLELVNVTISNNAAELLSNSADPANLGQGGGILNDGAVRLQSGTMSNNTATVAGGGIFNRGAGTFTRTGGTVANNTPDQINPDPALTERDFVWPSDWTVSSPGEARRGGTLRQSITSNYLTANPFTAADALSIPSQLGSAGLLVQDPRTGDFVPYMAQSYTVSSDGLTWDFKLRPDLKFSDGSPITPDDFVSTVRIHQDEAVGSSARLTFTGVTISKTGSDTLRVVFATRSASTPSRLSFTPWPDKIFGSAYRSGGANAVKALWPLTVDPATVVSPGPFKLATISAGGAGATFVRNDFFGEWNVDSANNPLPYLDGVTVSKSATSPLDDFLADRIDLIGLGSSQLDAVRGQAGIVLKENYSAQAASTWITFNMNRASDPEKQRLFRDVNFRRAMSHLVNRARIIQEVFGGAAEPVYTSVYPIFDEWISPTASKYDFNVDEAKRLLATLGYDRMNAEGFLTNAQGRVLEFDLETNPGQREALVRIFAEGARLAGVKVNQKIIDFNILGQHLTSTGDDRPFDAILLGLSGGNDTWPVGGVNVTPCTGNLHAFNRSGACLFDWEREAERLYLEGDAELNSVRRRQIGYQLQDLESSQQPFIYLAAPKASVAWRSRVRGELPERLANAYNGTRFLPLTWIGN</sequence>
<dbReference type="CDD" id="cd08500">
    <property type="entry name" value="PBP2_NikA_DppA_OppA_like_4"/>
    <property type="match status" value="1"/>
</dbReference>